<feature type="domain" description="VOC" evidence="1">
    <location>
        <begin position="133"/>
        <end position="248"/>
    </location>
</feature>
<dbReference type="InterPro" id="IPR037523">
    <property type="entry name" value="VOC_core"/>
</dbReference>
<name>A0A8J7MSB3_9RHOB</name>
<reference evidence="2" key="1">
    <citation type="submission" date="2021-01" db="EMBL/GenBank/DDBJ databases">
        <title>Genome seq and assembly of Tabrizicola sp. KVB23.</title>
        <authorList>
            <person name="Chhetri G."/>
        </authorList>
    </citation>
    <scope>NUCLEOTIDE SEQUENCE</scope>
    <source>
        <strain evidence="2">KVB23</strain>
    </source>
</reference>
<dbReference type="Gene3D" id="3.10.180.10">
    <property type="entry name" value="2,3-Dihydroxybiphenyl 1,2-Dioxygenase, domain 1"/>
    <property type="match status" value="2"/>
</dbReference>
<dbReference type="PANTHER" id="PTHR33993:SF14">
    <property type="entry name" value="GB|AAF24581.1"/>
    <property type="match status" value="1"/>
</dbReference>
<dbReference type="PANTHER" id="PTHR33993">
    <property type="entry name" value="GLYOXALASE-RELATED"/>
    <property type="match status" value="1"/>
</dbReference>
<evidence type="ECO:0000313" key="3">
    <source>
        <dbReference type="Proteomes" id="UP000619033"/>
    </source>
</evidence>
<dbReference type="AlphaFoldDB" id="A0A8J7MSB3"/>
<evidence type="ECO:0000313" key="2">
    <source>
        <dbReference type="EMBL" id="MBL4928616.1"/>
    </source>
</evidence>
<keyword evidence="3" id="KW-1185">Reference proteome</keyword>
<dbReference type="SUPFAM" id="SSF54593">
    <property type="entry name" value="Glyoxalase/Bleomycin resistance protein/Dihydroxybiphenyl dioxygenase"/>
    <property type="match status" value="2"/>
</dbReference>
<comment type="caution">
    <text evidence="2">The sequence shown here is derived from an EMBL/GenBank/DDBJ whole genome shotgun (WGS) entry which is preliminary data.</text>
</comment>
<dbReference type="PROSITE" id="PS51819">
    <property type="entry name" value="VOC"/>
    <property type="match status" value="2"/>
</dbReference>
<protein>
    <submittedName>
        <fullName evidence="2">VOC family protein</fullName>
    </submittedName>
</protein>
<dbReference type="Proteomes" id="UP000619033">
    <property type="component" value="Unassembled WGS sequence"/>
</dbReference>
<sequence length="249" mass="25718">MSTHGTPCWYELTTGDLAASQAFYGGLLNWTFADAGMPGFTYILASAGGDMVAGLMTPDQPMPEFWMVYFAVDDADAAAAKAKSLGGGVHVEPADIPGTGRFAVLTDPAGCPFGILQPLPGGTGGAYDQMKQGHGNWHDYASADANASQAFYGALLGWTVSRSYEEGGAREYRVLNTGGTDFGGIGPIPPGGRGGWTPYFGTPSITAAVQTVADQGGKVLLDPMEVPNGAYIIYAADPRGAVFAMVGGK</sequence>
<dbReference type="InterPro" id="IPR029068">
    <property type="entry name" value="Glyas_Bleomycin-R_OHBP_Dase"/>
</dbReference>
<dbReference type="EMBL" id="JAESVP010000005">
    <property type="protein sequence ID" value="MBL4928616.1"/>
    <property type="molecule type" value="Genomic_DNA"/>
</dbReference>
<feature type="domain" description="VOC" evidence="1">
    <location>
        <begin position="6"/>
        <end position="118"/>
    </location>
</feature>
<gene>
    <name evidence="2" type="ORF">JI744_10915</name>
</gene>
<proteinExistence type="predicted"/>
<organism evidence="2 3">
    <name type="scientific">Fuscibacter oryzae</name>
    <dbReference type="NCBI Taxonomy" id="2803939"/>
    <lineage>
        <taxon>Bacteria</taxon>
        <taxon>Pseudomonadati</taxon>
        <taxon>Pseudomonadota</taxon>
        <taxon>Alphaproteobacteria</taxon>
        <taxon>Rhodobacterales</taxon>
        <taxon>Paracoccaceae</taxon>
        <taxon>Fuscibacter</taxon>
    </lineage>
</organism>
<dbReference type="Pfam" id="PF00903">
    <property type="entry name" value="Glyoxalase"/>
    <property type="match status" value="2"/>
</dbReference>
<dbReference type="CDD" id="cd07247">
    <property type="entry name" value="SgaA_N_like"/>
    <property type="match status" value="2"/>
</dbReference>
<dbReference type="InterPro" id="IPR004360">
    <property type="entry name" value="Glyas_Fos-R_dOase_dom"/>
</dbReference>
<dbReference type="RefSeq" id="WP_202660681.1">
    <property type="nucleotide sequence ID" value="NZ_JAESVP010000005.1"/>
</dbReference>
<accession>A0A8J7MSB3</accession>
<dbReference type="InterPro" id="IPR052164">
    <property type="entry name" value="Anthracycline_SecMetBiosynth"/>
</dbReference>
<evidence type="ECO:0000259" key="1">
    <source>
        <dbReference type="PROSITE" id="PS51819"/>
    </source>
</evidence>